<dbReference type="Proteomes" id="UP000038040">
    <property type="component" value="Unplaced"/>
</dbReference>
<dbReference type="EMBL" id="UYYG01001157">
    <property type="protein sequence ID" value="VDN56893.1"/>
    <property type="molecule type" value="Genomic_DNA"/>
</dbReference>
<evidence type="ECO:0000313" key="1">
    <source>
        <dbReference type="EMBL" id="VDN56893.1"/>
    </source>
</evidence>
<dbReference type="AlphaFoldDB" id="A0A0N4U6G1"/>
<name>A0A0N4U6G1_DRAME</name>
<dbReference type="WBParaSite" id="DME_0000250601-mRNA-1">
    <property type="protein sequence ID" value="DME_0000250601-mRNA-1"/>
    <property type="gene ID" value="DME_0000250601"/>
</dbReference>
<dbReference type="Proteomes" id="UP000274756">
    <property type="component" value="Unassembled WGS sequence"/>
</dbReference>
<organism evidence="2 4">
    <name type="scientific">Dracunculus medinensis</name>
    <name type="common">Guinea worm</name>
    <dbReference type="NCBI Taxonomy" id="318479"/>
    <lineage>
        <taxon>Eukaryota</taxon>
        <taxon>Metazoa</taxon>
        <taxon>Ecdysozoa</taxon>
        <taxon>Nematoda</taxon>
        <taxon>Chromadorea</taxon>
        <taxon>Rhabditida</taxon>
        <taxon>Spirurina</taxon>
        <taxon>Dracunculoidea</taxon>
        <taxon>Dracunculidae</taxon>
        <taxon>Dracunculus</taxon>
    </lineage>
</organism>
<evidence type="ECO:0000313" key="4">
    <source>
        <dbReference type="WBParaSite" id="DME_0000250601-mRNA-1"/>
    </source>
</evidence>
<evidence type="ECO:0000313" key="2">
    <source>
        <dbReference type="Proteomes" id="UP000038040"/>
    </source>
</evidence>
<keyword evidence="3" id="KW-1185">Reference proteome</keyword>
<gene>
    <name evidence="1" type="ORF">DME_LOCUS6866</name>
</gene>
<proteinExistence type="predicted"/>
<protein>
    <submittedName>
        <fullName evidence="4">EGF-like domain-containing protein</fullName>
    </submittedName>
</protein>
<sequence>MTTVKLTRESEEDSFGSRRTWQDFYCRQLSIVLSKHSDMHKKRFYDVVNCNHLAWYWRNISDHHILRKERTRIKEKVSSILQIVITRKIESNLTNSIVDHNYISTLRHQVYAQMSKRGIIGPIFHTYAASCGKNMIYYRICRSDLSSSMEFECSTISACQCKQGFIKKRINGVTICDHHRQLRKYEKNRKTIVKTEAESGDLVSCGVNMVYLRYCHSNSPPTIRFVCFMATPCQCESGYTERNVNGTIKCKLQARNYKTAVTLIATTEYFDFVSCGTNMAYRRLCHSYTSHTSKFLCKAITPCQCQSGYAGKNVNGTNVCEPKVKKQ</sequence>
<evidence type="ECO:0000313" key="3">
    <source>
        <dbReference type="Proteomes" id="UP000274756"/>
    </source>
</evidence>
<reference evidence="4" key="1">
    <citation type="submission" date="2016-04" db="UniProtKB">
        <authorList>
            <consortium name="WormBaseParasite"/>
        </authorList>
    </citation>
    <scope>IDENTIFICATION</scope>
</reference>
<reference evidence="1 3" key="2">
    <citation type="submission" date="2018-11" db="EMBL/GenBank/DDBJ databases">
        <authorList>
            <consortium name="Pathogen Informatics"/>
        </authorList>
    </citation>
    <scope>NUCLEOTIDE SEQUENCE [LARGE SCALE GENOMIC DNA]</scope>
</reference>
<accession>A0A0N4U6G1</accession>